<dbReference type="Proteomes" id="UP000192980">
    <property type="component" value="Unassembled WGS sequence"/>
</dbReference>
<keyword evidence="1" id="KW-0812">Transmembrane</keyword>
<dbReference type="AlphaFoldDB" id="A0A1X7HW00"/>
<dbReference type="InterPro" id="IPR006860">
    <property type="entry name" value="FecR"/>
</dbReference>
<dbReference type="Pfam" id="PF04773">
    <property type="entry name" value="FecR"/>
    <property type="match status" value="1"/>
</dbReference>
<feature type="transmembrane region" description="Helical" evidence="1">
    <location>
        <begin position="78"/>
        <end position="96"/>
    </location>
</feature>
<dbReference type="STRING" id="561061.SAMN05660862_0126"/>
<dbReference type="GO" id="GO:0016989">
    <property type="term" value="F:sigma factor antagonist activity"/>
    <property type="evidence" value="ECO:0007669"/>
    <property type="project" value="TreeGrafter"/>
</dbReference>
<keyword evidence="1" id="KW-0472">Membrane</keyword>
<reference evidence="4 5" key="1">
    <citation type="submission" date="2017-04" db="EMBL/GenBank/DDBJ databases">
        <authorList>
            <person name="Afonso C.L."/>
            <person name="Miller P.J."/>
            <person name="Scott M.A."/>
            <person name="Spackman E."/>
            <person name="Goraichik I."/>
            <person name="Dimitrov K.M."/>
            <person name="Suarez D.L."/>
            <person name="Swayne D.E."/>
        </authorList>
    </citation>
    <scope>NUCLEOTIDE SEQUENCE [LARGE SCALE GENOMIC DNA]</scope>
    <source>
        <strain evidence="4 5">DSM 22418</strain>
    </source>
</reference>
<dbReference type="PIRSF" id="PIRSF018266">
    <property type="entry name" value="FecR"/>
    <property type="match status" value="1"/>
</dbReference>
<dbReference type="OrthoDB" id="642683at2"/>
<evidence type="ECO:0000256" key="1">
    <source>
        <dbReference type="SAM" id="Phobius"/>
    </source>
</evidence>
<protein>
    <submittedName>
        <fullName evidence="4">FecR family protein</fullName>
    </submittedName>
</protein>
<dbReference type="Gene3D" id="3.55.50.30">
    <property type="match status" value="1"/>
</dbReference>
<dbReference type="RefSeq" id="WP_085471108.1">
    <property type="nucleotide sequence ID" value="NZ_FXAU01000001.1"/>
</dbReference>
<keyword evidence="1" id="KW-1133">Transmembrane helix</keyword>
<feature type="domain" description="FecR protein" evidence="2">
    <location>
        <begin position="113"/>
        <end position="204"/>
    </location>
</feature>
<sequence length="324" mass="36591">MDHKELHDLMDKYMLGTASREERSRLLTWYRQQPADDLVWKLEAGEDEEQVRKRIKANVWQRLEDPTQRASKAISRTWYLGAVAAVLLAVLGFAFWKMESPSATNLIAETPTTQVENRFVLLPDSSRVVLRPGSRLVYRTDFSGDSREVELIGEAYFDISHRAGQPFIIHTGAVKTVVLGTAFTIRANPNDSDVQVTVQRGKVRVERDNKTVAELTANQQVDVHEEADKTAPKEVHDVAETAMRWAAQDVSFDWQPFGELTAKLERRYGVVIKFKNEKLANCPVSGAFSGIETLDELLPILCTTRNATYRKEGKIIEINGQGCN</sequence>
<feature type="domain" description="Protein FecR C-terminal" evidence="3">
    <location>
        <begin position="250"/>
        <end position="318"/>
    </location>
</feature>
<dbReference type="EMBL" id="FXAU01000001">
    <property type="protein sequence ID" value="SMG06174.1"/>
    <property type="molecule type" value="Genomic_DNA"/>
</dbReference>
<dbReference type="PANTHER" id="PTHR30273">
    <property type="entry name" value="PERIPLASMIC SIGNAL SENSOR AND SIGMA FACTOR ACTIVATOR FECR-RELATED"/>
    <property type="match status" value="1"/>
</dbReference>
<keyword evidence="5" id="KW-1185">Reference proteome</keyword>
<proteinExistence type="predicted"/>
<accession>A0A1X7HW00</accession>
<name>A0A1X7HW00_9SPHI</name>
<evidence type="ECO:0000259" key="3">
    <source>
        <dbReference type="Pfam" id="PF16344"/>
    </source>
</evidence>
<organism evidence="4 5">
    <name type="scientific">Sphingobacterium psychroaquaticum</name>
    <dbReference type="NCBI Taxonomy" id="561061"/>
    <lineage>
        <taxon>Bacteria</taxon>
        <taxon>Pseudomonadati</taxon>
        <taxon>Bacteroidota</taxon>
        <taxon>Sphingobacteriia</taxon>
        <taxon>Sphingobacteriales</taxon>
        <taxon>Sphingobacteriaceae</taxon>
        <taxon>Sphingobacterium</taxon>
    </lineage>
</organism>
<evidence type="ECO:0000259" key="2">
    <source>
        <dbReference type="Pfam" id="PF04773"/>
    </source>
</evidence>
<dbReference type="Pfam" id="PF16344">
    <property type="entry name" value="FecR_C"/>
    <property type="match status" value="1"/>
</dbReference>
<dbReference type="InterPro" id="IPR012373">
    <property type="entry name" value="Ferrdict_sens_TM"/>
</dbReference>
<evidence type="ECO:0000313" key="4">
    <source>
        <dbReference type="EMBL" id="SMG06174.1"/>
    </source>
</evidence>
<dbReference type="InterPro" id="IPR032508">
    <property type="entry name" value="FecR_C"/>
</dbReference>
<dbReference type="Gene3D" id="2.60.120.1440">
    <property type="match status" value="1"/>
</dbReference>
<evidence type="ECO:0000313" key="5">
    <source>
        <dbReference type="Proteomes" id="UP000192980"/>
    </source>
</evidence>
<dbReference type="PANTHER" id="PTHR30273:SF2">
    <property type="entry name" value="PROTEIN FECR"/>
    <property type="match status" value="1"/>
</dbReference>
<gene>
    <name evidence="4" type="ORF">SAMN05660862_0126</name>
</gene>